<accession>A0A1Q3B375</accession>
<dbReference type="EMBL" id="BDDD01000258">
    <property type="protein sequence ID" value="GAV62476.1"/>
    <property type="molecule type" value="Genomic_DNA"/>
</dbReference>
<feature type="region of interest" description="Disordered" evidence="4">
    <location>
        <begin position="1"/>
        <end position="35"/>
    </location>
</feature>
<dbReference type="InParanoid" id="A0A1Q3B375"/>
<dbReference type="InterPro" id="IPR008545">
    <property type="entry name" value="Web"/>
</dbReference>
<dbReference type="GO" id="GO:0009904">
    <property type="term" value="P:chloroplast accumulation movement"/>
    <property type="evidence" value="ECO:0007669"/>
    <property type="project" value="TreeGrafter"/>
</dbReference>
<evidence type="ECO:0000256" key="3">
    <source>
        <dbReference type="SAM" id="Coils"/>
    </source>
</evidence>
<evidence type="ECO:0000313" key="6">
    <source>
        <dbReference type="Proteomes" id="UP000187406"/>
    </source>
</evidence>
<name>A0A1Q3B375_CEPFO</name>
<dbReference type="GO" id="GO:0009903">
    <property type="term" value="P:chloroplast avoidance movement"/>
    <property type="evidence" value="ECO:0007669"/>
    <property type="project" value="TreeGrafter"/>
</dbReference>
<dbReference type="Pfam" id="PF05701">
    <property type="entry name" value="WEMBL"/>
    <property type="match status" value="2"/>
</dbReference>
<dbReference type="PANTHER" id="PTHR32054:SF48">
    <property type="entry name" value="WEB FAMILY PROTEIN"/>
    <property type="match status" value="1"/>
</dbReference>
<dbReference type="Proteomes" id="UP000187406">
    <property type="component" value="Unassembled WGS sequence"/>
</dbReference>
<dbReference type="GO" id="GO:0005829">
    <property type="term" value="C:cytosol"/>
    <property type="evidence" value="ECO:0007669"/>
    <property type="project" value="TreeGrafter"/>
</dbReference>
<comment type="similarity">
    <text evidence="1">Belongs to the WEB family.</text>
</comment>
<reference evidence="6" key="1">
    <citation type="submission" date="2016-04" db="EMBL/GenBank/DDBJ databases">
        <title>Cephalotus genome sequencing.</title>
        <authorList>
            <person name="Fukushima K."/>
            <person name="Hasebe M."/>
            <person name="Fang X."/>
        </authorList>
    </citation>
    <scope>NUCLEOTIDE SEQUENCE [LARGE SCALE GENOMIC DNA]</scope>
    <source>
        <strain evidence="6">cv. St1</strain>
    </source>
</reference>
<organism evidence="5 6">
    <name type="scientific">Cephalotus follicularis</name>
    <name type="common">Albany pitcher plant</name>
    <dbReference type="NCBI Taxonomy" id="3775"/>
    <lineage>
        <taxon>Eukaryota</taxon>
        <taxon>Viridiplantae</taxon>
        <taxon>Streptophyta</taxon>
        <taxon>Embryophyta</taxon>
        <taxon>Tracheophyta</taxon>
        <taxon>Spermatophyta</taxon>
        <taxon>Magnoliopsida</taxon>
        <taxon>eudicotyledons</taxon>
        <taxon>Gunneridae</taxon>
        <taxon>Pentapetalae</taxon>
        <taxon>rosids</taxon>
        <taxon>fabids</taxon>
        <taxon>Oxalidales</taxon>
        <taxon>Cephalotaceae</taxon>
        <taxon>Cephalotus</taxon>
    </lineage>
</organism>
<comment type="caution">
    <text evidence="5">The sequence shown here is derived from an EMBL/GenBank/DDBJ whole genome shotgun (WGS) entry which is preliminary data.</text>
</comment>
<keyword evidence="2 3" id="KW-0175">Coiled coil</keyword>
<dbReference type="PANTHER" id="PTHR32054">
    <property type="entry name" value="HEAVY CHAIN, PUTATIVE, EXPRESSED-RELATED-RELATED"/>
    <property type="match status" value="1"/>
</dbReference>
<evidence type="ECO:0000256" key="1">
    <source>
        <dbReference type="ARBA" id="ARBA00005485"/>
    </source>
</evidence>
<evidence type="ECO:0000313" key="5">
    <source>
        <dbReference type="EMBL" id="GAV62476.1"/>
    </source>
</evidence>
<sequence length="560" mass="62840">MAVGETTLETLPHLVPGTPGIREVRSDSGSGEIPGPGIRRVGLRAVIDTSPPFGSVKEAVTRFGGSGSWMPCHYNNGVEEFDIKKAEEQAAELEKDLIVKELETLDILEELATTKKFVEELKRQLQQEAFKCLTIPELQSDEHMSITSHIKEMNKEHHGTSASNREQIITSSPDMILMELKQANLNLGKTINDLGAIQLSVESLNRKMKKEKTLIEKTRERLTSKFAGVSSLEEELKHARVNSNEETNGGFKYPKSFTREIRQLNSNAVQFKKMGDAARTAVSRAVLGNEQNKTNMNTAEMRWIAAKKMEEAARAAEALAIAEIKALSGNNDSSGYFLTEPMQSPLNPRAQKPDGLPKKKLVHGIHQLGQANMSKLTVIRKLEDATEEVVHSKQAIEEALNRIEIANGKQIAAEEVLRKWMPENAEKVQAMYNDTNLSNFNPAYDHQNSPLNYIDKSNLANNETKRVSRPTVSMRDILSTKQILTQNYVTREQNEGHNQRQKVALSQMLNELRGDLAFQPKSEKEGGEQKQCFAQRRKFGFIHVSLPLTKQSKKKMQDHH</sequence>
<evidence type="ECO:0000256" key="2">
    <source>
        <dbReference type="ARBA" id="ARBA00023054"/>
    </source>
</evidence>
<dbReference type="FunCoup" id="A0A1Q3B375">
    <property type="interactions" value="132"/>
</dbReference>
<evidence type="ECO:0000256" key="4">
    <source>
        <dbReference type="SAM" id="MobiDB-lite"/>
    </source>
</evidence>
<dbReference type="OrthoDB" id="649232at2759"/>
<gene>
    <name evidence="5" type="ORF">CFOL_v3_05999</name>
</gene>
<dbReference type="AlphaFoldDB" id="A0A1Q3B375"/>
<protein>
    <submittedName>
        <fullName evidence="5">DUF827 domain-containing protein</fullName>
    </submittedName>
</protein>
<feature type="coiled-coil region" evidence="3">
    <location>
        <begin position="76"/>
        <end position="128"/>
    </location>
</feature>
<keyword evidence="6" id="KW-1185">Reference proteome</keyword>
<dbReference type="STRING" id="3775.A0A1Q3B375"/>
<proteinExistence type="inferred from homology"/>